<comment type="cofactor">
    <cofactor evidence="1">
        <name>Ca(2+)</name>
        <dbReference type="ChEBI" id="CHEBI:29108"/>
    </cofactor>
</comment>
<dbReference type="Pfam" id="PF01532">
    <property type="entry name" value="Glyco_hydro_47"/>
    <property type="match status" value="1"/>
</dbReference>
<evidence type="ECO:0000256" key="2">
    <source>
        <dbReference type="ARBA" id="ARBA00004922"/>
    </source>
</evidence>
<dbReference type="SUPFAM" id="SSF48225">
    <property type="entry name" value="Seven-hairpin glycosidases"/>
    <property type="match status" value="1"/>
</dbReference>
<comment type="catalytic activity">
    <reaction evidence="8">
        <text>N(4)-(alpha-D-Man-(1-&gt;2)-alpha-D-Man-(1-&gt;2)-alpha-D-Man-(1-&gt;3)-[alpha-D-Man-(1-&gt;3)-[alpha-D-Man-(1-&gt;2)-alpha-D-Man-(1-&gt;6)]-alpha-D-Man-(1-&gt;6)]-beta-D-Man-(1-&gt;4)-beta-D-GlcNAc-(1-&gt;4)-beta-D-GlcNAc)-L-asparaginyl-[protein] (N-glucan mannose isomer 8A1,2,3B1,3) + 3 H2O = N(4)-(alpha-D-Man-(1-&gt;3)-[alpha-D-Man-(1-&gt;3)-[alpha-D-Man-(1-&gt;6)]-alpha-D-Man-(1-&gt;6)]-beta-D-Man-(1-&gt;4)-beta-D-GlcNAc-(1-&gt;4)-beta-D-GlcNAc)-L-asparaginyl-[protein] (N-glucan mannose isomer 5A1,2) + 3 beta-D-mannose</text>
        <dbReference type="Rhea" id="RHEA:56028"/>
        <dbReference type="Rhea" id="RHEA-COMP:14358"/>
        <dbReference type="Rhea" id="RHEA-COMP:14367"/>
        <dbReference type="ChEBI" id="CHEBI:15377"/>
        <dbReference type="ChEBI" id="CHEBI:28563"/>
        <dbReference type="ChEBI" id="CHEBI:59087"/>
        <dbReference type="ChEBI" id="CHEBI:60628"/>
        <dbReference type="EC" id="3.2.1.113"/>
    </reaction>
</comment>
<keyword evidence="12" id="KW-0812">Transmembrane</keyword>
<keyword evidence="7" id="KW-1015">Disulfide bond</keyword>
<evidence type="ECO:0000256" key="4">
    <source>
        <dbReference type="ARBA" id="ARBA00022723"/>
    </source>
</evidence>
<evidence type="ECO:0000256" key="7">
    <source>
        <dbReference type="ARBA" id="ARBA00023157"/>
    </source>
</evidence>
<name>A0ABR3AJU0_PHYBL</name>
<evidence type="ECO:0000256" key="9">
    <source>
        <dbReference type="ARBA" id="ARBA00048605"/>
    </source>
</evidence>
<dbReference type="EMBL" id="JBCLYO010000036">
    <property type="protein sequence ID" value="KAL0075451.1"/>
    <property type="molecule type" value="Genomic_DNA"/>
</dbReference>
<evidence type="ECO:0000256" key="3">
    <source>
        <dbReference type="ARBA" id="ARBA00007658"/>
    </source>
</evidence>
<dbReference type="PANTHER" id="PTHR11742:SF55">
    <property type="entry name" value="ENDOPLASMIC RETICULUM MANNOSYL-OLIGOSACCHARIDE 1,2-ALPHA-MANNOSIDASE"/>
    <property type="match status" value="1"/>
</dbReference>
<dbReference type="PANTHER" id="PTHR11742">
    <property type="entry name" value="MANNOSYL-OLIGOSACCHARIDE ALPHA-1,2-MANNOSIDASE-RELATED"/>
    <property type="match status" value="1"/>
</dbReference>
<evidence type="ECO:0000256" key="12">
    <source>
        <dbReference type="SAM" id="Phobius"/>
    </source>
</evidence>
<dbReference type="InterPro" id="IPR036026">
    <property type="entry name" value="Seven-hairpin_glycosidases"/>
</dbReference>
<evidence type="ECO:0000256" key="11">
    <source>
        <dbReference type="SAM" id="MobiDB-lite"/>
    </source>
</evidence>
<keyword evidence="5 10" id="KW-0378">Hydrolase</keyword>
<gene>
    <name evidence="13" type="ORF">J3Q64DRAFT_1775098</name>
</gene>
<keyword evidence="4" id="KW-0479">Metal-binding</keyword>
<evidence type="ECO:0000256" key="5">
    <source>
        <dbReference type="ARBA" id="ARBA00022801"/>
    </source>
</evidence>
<proteinExistence type="inferred from homology"/>
<dbReference type="GO" id="GO:0016787">
    <property type="term" value="F:hydrolase activity"/>
    <property type="evidence" value="ECO:0007669"/>
    <property type="project" value="UniProtKB-KW"/>
</dbReference>
<dbReference type="InterPro" id="IPR050749">
    <property type="entry name" value="Glycosyl_Hydrolase_47"/>
</dbReference>
<evidence type="ECO:0000256" key="10">
    <source>
        <dbReference type="RuleBase" id="RU361193"/>
    </source>
</evidence>
<comment type="caution">
    <text evidence="13">The sequence shown here is derived from an EMBL/GenBank/DDBJ whole genome shotgun (WGS) entry which is preliminary data.</text>
</comment>
<evidence type="ECO:0000256" key="6">
    <source>
        <dbReference type="ARBA" id="ARBA00022837"/>
    </source>
</evidence>
<evidence type="ECO:0000256" key="8">
    <source>
        <dbReference type="ARBA" id="ARBA00047669"/>
    </source>
</evidence>
<keyword evidence="12" id="KW-1133">Transmembrane helix</keyword>
<keyword evidence="10" id="KW-0326">Glycosidase</keyword>
<dbReference type="PRINTS" id="PR00747">
    <property type="entry name" value="GLYHDRLASE47"/>
</dbReference>
<accession>A0ABR3AJU0</accession>
<comment type="pathway">
    <text evidence="2">Protein modification; protein glycosylation.</text>
</comment>
<dbReference type="InterPro" id="IPR001382">
    <property type="entry name" value="Glyco_hydro_47"/>
</dbReference>
<comment type="catalytic activity">
    <reaction evidence="9">
        <text>N(4)-(alpha-D-Man-(1-&gt;2)-alpha-D-Man-(1-&gt;2)-alpha-D-Man-(1-&gt;3)-[alpha-D-Man-(1-&gt;2)-alpha-D-Man-(1-&gt;3)-[alpha-D-Man-(1-&gt;2)-alpha-D-Man-(1-&gt;6)]-alpha-D-Man-(1-&gt;6)]-beta-D-Man-(1-&gt;4)-beta-D-GlcNAc-(1-&gt;4)-beta-D-GlcNAc)-L-asparaginyl-[protein] (N-glucan mannose isomer 9A1,2,3B1,2,3) + 4 H2O = N(4)-(alpha-D-Man-(1-&gt;3)-[alpha-D-Man-(1-&gt;3)-[alpha-D-Man-(1-&gt;6)]-alpha-D-Man-(1-&gt;6)]-beta-D-Man-(1-&gt;4)-beta-D-GlcNAc-(1-&gt;4)-beta-D-GlcNAc)-L-asparaginyl-[protein] (N-glucan mannose isomer 5A1,2) + 4 beta-D-mannose</text>
        <dbReference type="Rhea" id="RHEA:56008"/>
        <dbReference type="Rhea" id="RHEA-COMP:14356"/>
        <dbReference type="Rhea" id="RHEA-COMP:14367"/>
        <dbReference type="ChEBI" id="CHEBI:15377"/>
        <dbReference type="ChEBI" id="CHEBI:28563"/>
        <dbReference type="ChEBI" id="CHEBI:59087"/>
        <dbReference type="ChEBI" id="CHEBI:139493"/>
        <dbReference type="EC" id="3.2.1.113"/>
    </reaction>
</comment>
<protein>
    <recommendedName>
        <fullName evidence="10">alpha-1,2-Mannosidase</fullName>
        <ecNumber evidence="10">3.2.1.-</ecNumber>
    </recommendedName>
</protein>
<evidence type="ECO:0000313" key="13">
    <source>
        <dbReference type="EMBL" id="KAL0075451.1"/>
    </source>
</evidence>
<feature type="transmembrane region" description="Helical" evidence="12">
    <location>
        <begin position="38"/>
        <end position="58"/>
    </location>
</feature>
<keyword evidence="6" id="KW-0106">Calcium</keyword>
<keyword evidence="14" id="KW-1185">Reference proteome</keyword>
<evidence type="ECO:0000256" key="1">
    <source>
        <dbReference type="ARBA" id="ARBA00001913"/>
    </source>
</evidence>
<dbReference type="EC" id="3.2.1.-" evidence="10"/>
<reference evidence="13 14" key="1">
    <citation type="submission" date="2024-04" db="EMBL/GenBank/DDBJ databases">
        <title>Symmetric and asymmetric DNA N6-adenine methylation regulates different biological responses in Mucorales.</title>
        <authorList>
            <consortium name="Lawrence Berkeley National Laboratory"/>
            <person name="Lax C."/>
            <person name="Mondo S.J."/>
            <person name="Osorio-Concepcion M."/>
            <person name="Muszewska A."/>
            <person name="Corrochano-Luque M."/>
            <person name="Gutierrez G."/>
            <person name="Riley R."/>
            <person name="Lipzen A."/>
            <person name="Guo J."/>
            <person name="Hundley H."/>
            <person name="Amirebrahimi M."/>
            <person name="Ng V."/>
            <person name="Lorenzo-Gutierrez D."/>
            <person name="Binder U."/>
            <person name="Yang J."/>
            <person name="Song Y."/>
            <person name="Canovas D."/>
            <person name="Navarro E."/>
            <person name="Freitag M."/>
            <person name="Gabaldon T."/>
            <person name="Grigoriev I.V."/>
            <person name="Corrochano L.M."/>
            <person name="Nicolas F.E."/>
            <person name="Garre V."/>
        </authorList>
    </citation>
    <scope>NUCLEOTIDE SEQUENCE [LARGE SCALE GENOMIC DNA]</scope>
    <source>
        <strain evidence="13 14">L51</strain>
    </source>
</reference>
<dbReference type="Proteomes" id="UP001448207">
    <property type="component" value="Unassembled WGS sequence"/>
</dbReference>
<evidence type="ECO:0000313" key="14">
    <source>
        <dbReference type="Proteomes" id="UP001448207"/>
    </source>
</evidence>
<sequence>MLPTHRTMRNGQISYDDDKYNKYDRTELKKSLLKHRRLSCTIVFALLLTCLCLTYYGYNSTRLQSAIEDQPIDIAYKRPSTIVEEPPSVLPGYKDEIPEQEINEPSIEDKVPEPEKTPSIIEDDSQTIYRQNRIVEAFKHAWKGYVMDAFGKDEYQPLTHNGHDWAPGGLGLMIVDSLDTMLLMNLTEEYAQGREWVATKLSFDKNQDVNLFETTIRILGGLLSAYDLSNKDPIYLEKATDLGNRLMGAFKTESGVPYASVTLSTGLAYKYHVPSSTAEVTTIQLEFKYLSYLTGDPKYRLAAERVMQHMDKLVQQGDTTDGLVPILINPLDGTFATSEIRLGSRGDSYYEYLLKQYLQTSKTEPHYREMYDYAVDGIQKNLLARSYPNHLLYIGELLNGKPGNIHPKMDHLVCFMGGSYALGATEGVALADLPPLTGRNKRDLETGREITQTCYEMYSMTATGLASEIVYFNDDENTEPNGADMAIHFQDRHNLLRPEALESIFLMWRLTGEEKYREWGWKIFEAFEEHAKLPMGGYAALKDVTKVPATKENRMDTFFLAETLKYLYLLFSPDDVVPLDKYVLNTEAHPLPIFTPNW</sequence>
<keyword evidence="12" id="KW-0472">Membrane</keyword>
<dbReference type="InterPro" id="IPR012341">
    <property type="entry name" value="6hp_glycosidase-like_sf"/>
</dbReference>
<dbReference type="Gene3D" id="1.50.10.10">
    <property type="match status" value="1"/>
</dbReference>
<feature type="region of interest" description="Disordered" evidence="11">
    <location>
        <begin position="87"/>
        <end position="118"/>
    </location>
</feature>
<feature type="compositionally biased region" description="Basic and acidic residues" evidence="11">
    <location>
        <begin position="107"/>
        <end position="116"/>
    </location>
</feature>
<organism evidence="13 14">
    <name type="scientific">Phycomyces blakesleeanus</name>
    <dbReference type="NCBI Taxonomy" id="4837"/>
    <lineage>
        <taxon>Eukaryota</taxon>
        <taxon>Fungi</taxon>
        <taxon>Fungi incertae sedis</taxon>
        <taxon>Mucoromycota</taxon>
        <taxon>Mucoromycotina</taxon>
        <taxon>Mucoromycetes</taxon>
        <taxon>Mucorales</taxon>
        <taxon>Phycomycetaceae</taxon>
        <taxon>Phycomyces</taxon>
    </lineage>
</organism>
<comment type="similarity">
    <text evidence="3 10">Belongs to the glycosyl hydrolase 47 family.</text>
</comment>